<gene>
    <name evidence="2" type="ORF">DWB68_06140</name>
</gene>
<dbReference type="Pfam" id="PF13560">
    <property type="entry name" value="HTH_31"/>
    <property type="match status" value="1"/>
</dbReference>
<comment type="caution">
    <text evidence="2">The sequence shown here is derived from an EMBL/GenBank/DDBJ whole genome shotgun (WGS) entry which is preliminary data.</text>
</comment>
<dbReference type="GO" id="GO:0003677">
    <property type="term" value="F:DNA binding"/>
    <property type="evidence" value="ECO:0007669"/>
    <property type="project" value="InterPro"/>
</dbReference>
<dbReference type="PANTHER" id="PTHR35010">
    <property type="entry name" value="BLL4672 PROTEIN-RELATED"/>
    <property type="match status" value="1"/>
</dbReference>
<evidence type="ECO:0000313" key="2">
    <source>
        <dbReference type="EMBL" id="RII42719.1"/>
    </source>
</evidence>
<dbReference type="Gene3D" id="3.30.450.180">
    <property type="match status" value="1"/>
</dbReference>
<sequence>MSSNEAARKELGAFLRTKRTAADRADYELPPVARARTKGLRREEIAFLSGVSVTWYTWLEQGRDINPSRQVIDAVALNLRLSRAEHDYVLGLVGFSPSPRVVPLAPAPVPPHVQHLLDALEPAPAFALTPHWDIAAWNRSYAGLFPGVLAAPAEERNPLLFVFTDDYVRAMLPDWELTSRQFLAEYRAETGSRVAGPAHVRLLEHLRAVSEDFSRAWDEHAVLRFASRQRTFLHPEAGELDFEQLGLVPQDAPELSVVAYLPREGTGTAARLPLLLR</sequence>
<dbReference type="Pfam" id="PF17765">
    <property type="entry name" value="MLTR_LBD"/>
    <property type="match status" value="1"/>
</dbReference>
<dbReference type="PANTHER" id="PTHR35010:SF2">
    <property type="entry name" value="BLL4672 PROTEIN"/>
    <property type="match status" value="1"/>
</dbReference>
<proteinExistence type="predicted"/>
<evidence type="ECO:0000259" key="1">
    <source>
        <dbReference type="SMART" id="SM00530"/>
    </source>
</evidence>
<protein>
    <submittedName>
        <fullName evidence="2">XRE family transcriptional regulator</fullName>
    </submittedName>
</protein>
<dbReference type="Gene3D" id="1.10.260.40">
    <property type="entry name" value="lambda repressor-like DNA-binding domains"/>
    <property type="match status" value="1"/>
</dbReference>
<dbReference type="InterPro" id="IPR001387">
    <property type="entry name" value="Cro/C1-type_HTH"/>
</dbReference>
<name>A0A399JEX3_9MICC</name>
<dbReference type="InterPro" id="IPR010982">
    <property type="entry name" value="Lambda_DNA-bd_dom_sf"/>
</dbReference>
<accession>A0A399JEX3</accession>
<keyword evidence="3" id="KW-1185">Reference proteome</keyword>
<evidence type="ECO:0000313" key="3">
    <source>
        <dbReference type="Proteomes" id="UP000265419"/>
    </source>
</evidence>
<dbReference type="InterPro" id="IPR041413">
    <property type="entry name" value="MLTR_LBD"/>
</dbReference>
<dbReference type="RefSeq" id="WP_119424264.1">
    <property type="nucleotide sequence ID" value="NZ_QQXK01000009.1"/>
</dbReference>
<feature type="domain" description="HTH cro/C1-type" evidence="1">
    <location>
        <begin position="14"/>
        <end position="86"/>
    </location>
</feature>
<organism evidence="2 3">
    <name type="scientific">Galactobacter valiniphilus</name>
    <dbReference type="NCBI Taxonomy" id="2676122"/>
    <lineage>
        <taxon>Bacteria</taxon>
        <taxon>Bacillati</taxon>
        <taxon>Actinomycetota</taxon>
        <taxon>Actinomycetes</taxon>
        <taxon>Micrococcales</taxon>
        <taxon>Micrococcaceae</taxon>
        <taxon>Galactobacter</taxon>
    </lineage>
</organism>
<dbReference type="SUPFAM" id="SSF47413">
    <property type="entry name" value="lambda repressor-like DNA-binding domains"/>
    <property type="match status" value="1"/>
</dbReference>
<dbReference type="AlphaFoldDB" id="A0A399JEX3"/>
<dbReference type="EMBL" id="QQXK01000009">
    <property type="protein sequence ID" value="RII42719.1"/>
    <property type="molecule type" value="Genomic_DNA"/>
</dbReference>
<dbReference type="CDD" id="cd00093">
    <property type="entry name" value="HTH_XRE"/>
    <property type="match status" value="1"/>
</dbReference>
<dbReference type="Proteomes" id="UP000265419">
    <property type="component" value="Unassembled WGS sequence"/>
</dbReference>
<reference evidence="2 3" key="1">
    <citation type="submission" date="2018-07" db="EMBL/GenBank/DDBJ databases">
        <title>Arthrobacter sp. nov., isolated from raw cow's milk with high bacterial count.</title>
        <authorList>
            <person name="Hahne J."/>
            <person name="Isele D."/>
            <person name="Lipski A."/>
        </authorList>
    </citation>
    <scope>NUCLEOTIDE SEQUENCE [LARGE SCALE GENOMIC DNA]</scope>
    <source>
        <strain evidence="2 3">JZ R-35</strain>
    </source>
</reference>
<dbReference type="SMART" id="SM00530">
    <property type="entry name" value="HTH_XRE"/>
    <property type="match status" value="1"/>
</dbReference>